<evidence type="ECO:0000313" key="3">
    <source>
        <dbReference type="Proteomes" id="UP000000387"/>
    </source>
</evidence>
<dbReference type="EMBL" id="CP002280">
    <property type="protein sequence ID" value="ADP39824.1"/>
    <property type="molecule type" value="Genomic_DNA"/>
</dbReference>
<dbReference type="KEGG" id="rdn:HMPREF0733_10366"/>
<name>E3GZU7_ROTDC</name>
<sequence>MRFSLYPHNSTGTGFENQSIDQAWVQAYEFDMVKAVQTFTDWSLENFMLTLTASKEPSLQQYRFSSYAESRLLSAALCSVMDSVDKAGITEIVRSSITYLAD</sequence>
<gene>
    <name evidence="1" type="ordered locus">HMPREF0733_10366</name>
    <name evidence="2" type="ordered locus">HMPREF0733_11460</name>
</gene>
<proteinExistence type="predicted"/>
<dbReference type="RefSeq" id="WP_013397668.1">
    <property type="nucleotide sequence ID" value="NC_014643.1"/>
</dbReference>
<dbReference type="KEGG" id="rdn:HMPREF0733_11460"/>
<dbReference type="Proteomes" id="UP000000387">
    <property type="component" value="Chromosome"/>
</dbReference>
<dbReference type="GeneID" id="29744280"/>
<dbReference type="AlphaFoldDB" id="E3GZU7"/>
<protein>
    <submittedName>
        <fullName evidence="2">Uncharacterized protein</fullName>
    </submittedName>
</protein>
<evidence type="ECO:0000313" key="1">
    <source>
        <dbReference type="EMBL" id="ADP39824.1"/>
    </source>
</evidence>
<dbReference type="HOGENOM" id="CLU_2275379_0_0_11"/>
<reference evidence="2" key="2">
    <citation type="submission" date="2010-10" db="EMBL/GenBank/DDBJ databases">
        <authorList>
            <person name="Muzny D."/>
            <person name="Qin X."/>
            <person name="Buhay C."/>
            <person name="Dugan-Rocha S."/>
            <person name="Ding Y."/>
            <person name="Chen G."/>
            <person name="Hawes A."/>
            <person name="Holder M."/>
            <person name="Jhangiani S."/>
            <person name="Johnson A."/>
            <person name="Khan Z."/>
            <person name="Li Z."/>
            <person name="Liu W."/>
            <person name="Liu X."/>
            <person name="Perez L."/>
            <person name="Shen H."/>
            <person name="Wang Q."/>
            <person name="Watt J."/>
            <person name="Xi L."/>
            <person name="Xin Y."/>
            <person name="Zhou J."/>
            <person name="Deng J."/>
            <person name="Jiang H."/>
            <person name="Liu Y."/>
            <person name="Qu J."/>
            <person name="Song X.-Z."/>
            <person name="Zhang L."/>
            <person name="Villasana D."/>
            <person name="Johnson A."/>
            <person name="Liu J."/>
            <person name="Liyanage D."/>
            <person name="Lorensuhewa L."/>
            <person name="Robinson T."/>
            <person name="Song A."/>
            <person name="Song B.-B."/>
            <person name="Dinh H."/>
            <person name="Thornton R."/>
            <person name="Coyle M."/>
            <person name="Francisco L."/>
            <person name="Jackson L."/>
            <person name="Javaid M."/>
            <person name="Korchina V."/>
            <person name="Kovar C."/>
            <person name="Mata R."/>
            <person name="Mathew T."/>
            <person name="Ngo R."/>
            <person name="Nguyen L."/>
            <person name="Nguyen N."/>
            <person name="Okwuonu G."/>
            <person name="Ongeri F."/>
            <person name="Pham C."/>
            <person name="Simmons D."/>
            <person name="Wilczek-Boney K."/>
            <person name="Hale W."/>
            <person name="Jakkamsetti A."/>
            <person name="Pham P."/>
            <person name="Ruth R."/>
            <person name="San Lucas F."/>
            <person name="Warren J."/>
            <person name="Zhang J."/>
            <person name="Zhao Z."/>
            <person name="Zhou C."/>
            <person name="Zhu D."/>
            <person name="Lee S."/>
            <person name="Bess C."/>
            <person name="Blankenburg K."/>
            <person name="Forbes L."/>
            <person name="Fu Q."/>
            <person name="Gubbala S."/>
            <person name="Hirani K."/>
            <person name="Jayaseelan J.C."/>
            <person name="Lara F."/>
            <person name="Munidasa M."/>
            <person name="Palculict T."/>
            <person name="Patil S."/>
            <person name="Pu L.-L."/>
            <person name="Saada N."/>
            <person name="Tang L."/>
            <person name="Weissenberger G."/>
            <person name="Zhu Y."/>
            <person name="Hemphill L."/>
            <person name="Shang Y."/>
            <person name="Youmans B."/>
            <person name="Ayvaz T."/>
            <person name="Ross M."/>
            <person name="Santibanez J."/>
            <person name="Aqrawi P."/>
            <person name="Gross S."/>
            <person name="Joshi V."/>
            <person name="Fowler G."/>
            <person name="Nazareth L."/>
            <person name="Reid J."/>
            <person name="Worley K."/>
            <person name="Petrosino J."/>
            <person name="Highlander S."/>
            <person name="Gibbs R."/>
        </authorList>
    </citation>
    <scope>NUCLEOTIDE SEQUENCE</scope>
    <source>
        <strain evidence="2">ATCC 17931</strain>
    </source>
</reference>
<accession>E3GZU7</accession>
<organism evidence="2 3">
    <name type="scientific">Rothia dentocariosa (strain ATCC 17931 / CDC X599 / XDIA)</name>
    <dbReference type="NCBI Taxonomy" id="762948"/>
    <lineage>
        <taxon>Bacteria</taxon>
        <taxon>Bacillati</taxon>
        <taxon>Actinomycetota</taxon>
        <taxon>Actinomycetes</taxon>
        <taxon>Micrococcales</taxon>
        <taxon>Micrococcaceae</taxon>
        <taxon>Rothia</taxon>
    </lineage>
</organism>
<dbReference type="EMBL" id="CP002280">
    <property type="protein sequence ID" value="ADP40917.1"/>
    <property type="molecule type" value="Genomic_DNA"/>
</dbReference>
<evidence type="ECO:0000313" key="2">
    <source>
        <dbReference type="EMBL" id="ADP40917.1"/>
    </source>
</evidence>
<reference evidence="3" key="1">
    <citation type="submission" date="2010-10" db="EMBL/GenBank/DDBJ databases">
        <title>The complete genome of Rothia dentocariosa ATCC 17931.</title>
        <authorList>
            <person name="Muzny D."/>
            <person name="Qin X."/>
            <person name="Buhay C."/>
            <person name="Dugan-Rocha S."/>
            <person name="Ding Y."/>
            <person name="Chen G."/>
            <person name="Hawes A."/>
            <person name="Holder M."/>
            <person name="Jhangiani S."/>
            <person name="Johnson A."/>
            <person name="Khan Z."/>
            <person name="Li Z."/>
            <person name="Liu W."/>
            <person name="Liu X."/>
            <person name="Perez L."/>
            <person name="Shen H."/>
            <person name="Wang Q."/>
            <person name="Watt J."/>
            <person name="Xi L."/>
            <person name="Xin Y."/>
            <person name="Zhou J."/>
            <person name="Deng J."/>
            <person name="Jiang H."/>
            <person name="Liu Y."/>
            <person name="Qu J."/>
            <person name="Song X.-Z."/>
            <person name="Zhang L."/>
            <person name="Villasana D."/>
            <person name="Johnson A."/>
            <person name="Liu J."/>
            <person name="Liyanage D."/>
            <person name="Lorensuhewa L."/>
            <person name="Robinson T."/>
            <person name="Song A."/>
            <person name="Song B.-B."/>
            <person name="Dinh H."/>
            <person name="Thornton R."/>
            <person name="Coyle M."/>
            <person name="Francisco L."/>
            <person name="Jackson L."/>
            <person name="Javaid M."/>
            <person name="Korchina V."/>
            <person name="Kovar C."/>
            <person name="Mata R."/>
            <person name="Mathew T."/>
            <person name="Ngo R."/>
            <person name="Nguyen L."/>
            <person name="Nguyen N."/>
            <person name="Okwuonu G."/>
            <person name="Ongeri F."/>
            <person name="Pham C."/>
            <person name="Simmons D."/>
            <person name="Wilczek-Boney K."/>
            <person name="Hale W."/>
            <person name="Jakkamsetti A."/>
            <person name="Pham P."/>
            <person name="Ruth R."/>
            <person name="San Lucas F."/>
            <person name="Warren J."/>
            <person name="Zhang J."/>
            <person name="Zhao Z."/>
            <person name="Zhou C."/>
            <person name="Zhu D."/>
            <person name="Lee S."/>
            <person name="Bess C."/>
            <person name="Blankenburg K."/>
            <person name="Forbes L."/>
            <person name="Fu Q."/>
            <person name="Gubbala S."/>
            <person name="Hirani K."/>
            <person name="Jayaseelan J.C."/>
            <person name="Lara F."/>
            <person name="Munidasa M."/>
            <person name="Palculict T."/>
            <person name="Patil S."/>
            <person name="Pu L.-L."/>
            <person name="Saada N."/>
            <person name="Tang L."/>
            <person name="Weissenberger G."/>
            <person name="Zhu Y."/>
            <person name="Hemphill L."/>
            <person name="Shang Y."/>
            <person name="Youmans B."/>
            <person name="Ayvaz T."/>
            <person name="Ross M."/>
            <person name="Santibanez J."/>
            <person name="Aqrawi P."/>
            <person name="Gross S."/>
            <person name="Joshi V."/>
            <person name="Fowler G."/>
            <person name="Nazareth L."/>
            <person name="Reid J."/>
            <person name="Worley K."/>
            <person name="Petrosino J."/>
            <person name="Highlander S."/>
            <person name="Gibbs R."/>
        </authorList>
    </citation>
    <scope>NUCLEOTIDE SEQUENCE [LARGE SCALE GENOMIC DNA]</scope>
    <source>
        <strain evidence="3">ATCC 17931 / CDC X599 / XDIA</strain>
    </source>
</reference>